<protein>
    <submittedName>
        <fullName evidence="1">Uncharacterized protein</fullName>
    </submittedName>
</protein>
<organism evidence="1 2">
    <name type="scientific">Tepidimonas taiwanensis</name>
    <dbReference type="NCBI Taxonomy" id="307486"/>
    <lineage>
        <taxon>Bacteria</taxon>
        <taxon>Pseudomonadati</taxon>
        <taxon>Pseudomonadota</taxon>
        <taxon>Betaproteobacteria</taxon>
        <taxon>Burkholderiales</taxon>
        <taxon>Tepidimonas</taxon>
    </lineage>
</organism>
<reference evidence="1 2" key="1">
    <citation type="submission" date="2019-07" db="EMBL/GenBank/DDBJ databases">
        <title>Tepidimonas taiwanensis I1-1 draft genome.</title>
        <authorList>
            <person name="Da Costa M.S."/>
            <person name="Froufe H.J.C."/>
            <person name="Egas C."/>
            <person name="Albuquerque L."/>
        </authorList>
    </citation>
    <scope>NUCLEOTIDE SEQUENCE [LARGE SCALE GENOMIC DNA]</scope>
    <source>
        <strain evidence="1 2">I1-1</strain>
    </source>
</reference>
<dbReference type="EMBL" id="VJOM01000028">
    <property type="protein sequence ID" value="TSE29899.1"/>
    <property type="molecule type" value="Genomic_DNA"/>
</dbReference>
<accession>A0A554X225</accession>
<dbReference type="STRING" id="307486.GCA_000807215_02683"/>
<sequence>MGRNERFYRIDDLLQGGRCRSTGFLRCCRFRATAKRDIEYLRDRLGAPIVWDREIAPMRWEMIRLRATCGPPMGHNDDETTEATIGRGCSWLPHASFTATQRDLWGGSANGSYAI</sequence>
<proteinExistence type="predicted"/>
<evidence type="ECO:0000313" key="2">
    <source>
        <dbReference type="Proteomes" id="UP000317763"/>
    </source>
</evidence>
<gene>
    <name evidence="1" type="ORF">Ttaiw_02122</name>
</gene>
<dbReference type="AlphaFoldDB" id="A0A554X225"/>
<name>A0A554X225_9BURK</name>
<comment type="caution">
    <text evidence="1">The sequence shown here is derived from an EMBL/GenBank/DDBJ whole genome shotgun (WGS) entry which is preliminary data.</text>
</comment>
<dbReference type="Proteomes" id="UP000317763">
    <property type="component" value="Unassembled WGS sequence"/>
</dbReference>
<keyword evidence="2" id="KW-1185">Reference proteome</keyword>
<evidence type="ECO:0000313" key="1">
    <source>
        <dbReference type="EMBL" id="TSE29899.1"/>
    </source>
</evidence>